<accession>A0A183AGM0</accession>
<dbReference type="Gene3D" id="6.10.140.2040">
    <property type="match status" value="1"/>
</dbReference>
<evidence type="ECO:0000313" key="6">
    <source>
        <dbReference type="EMBL" id="VDP77421.1"/>
    </source>
</evidence>
<evidence type="ECO:0000256" key="4">
    <source>
        <dbReference type="PROSITE-ProRule" id="PRU00401"/>
    </source>
</evidence>
<evidence type="ECO:0000256" key="3">
    <source>
        <dbReference type="ARBA" id="ARBA00023242"/>
    </source>
</evidence>
<dbReference type="SMART" id="SM00707">
    <property type="entry name" value="RPEL"/>
    <property type="match status" value="2"/>
</dbReference>
<evidence type="ECO:0000256" key="2">
    <source>
        <dbReference type="ARBA" id="ARBA00022737"/>
    </source>
</evidence>
<dbReference type="GO" id="GO:0003713">
    <property type="term" value="F:transcription coactivator activity"/>
    <property type="evidence" value="ECO:0007669"/>
    <property type="project" value="TreeGrafter"/>
</dbReference>
<dbReference type="GO" id="GO:0045944">
    <property type="term" value="P:positive regulation of transcription by RNA polymerase II"/>
    <property type="evidence" value="ECO:0007669"/>
    <property type="project" value="TreeGrafter"/>
</dbReference>
<sequence length="153" mass="17575">MSGDPFSRKSSSPQSSTEVSSLQVNRSKNKEDLEKRLKCRPPVKDLINQGILLNPSISHPDKVRQLQRARTSDILKHKIERRPDRQSLINRRIIRERDFEFDRETSLPASGQVDIEAGAYTGMVHAVPVSFLHCDRNRKKSSTEEAQRARTKR</sequence>
<dbReference type="EMBL" id="UZAN01043038">
    <property type="protein sequence ID" value="VDP77421.1"/>
    <property type="molecule type" value="Genomic_DNA"/>
</dbReference>
<name>A0A183AGM0_9TREM</name>
<dbReference type="PROSITE" id="PS51073">
    <property type="entry name" value="RPEL"/>
    <property type="match status" value="1"/>
</dbReference>
<dbReference type="Pfam" id="PF02755">
    <property type="entry name" value="RPEL"/>
    <property type="match status" value="1"/>
</dbReference>
<gene>
    <name evidence="6" type="ORF">ECPE_LOCUS6105</name>
</gene>
<dbReference type="PANTHER" id="PTHR22793:SF12">
    <property type="entry name" value="MYOCARDIN-RELATED TRANSCRIPTION FACTOR, ISOFORM H"/>
    <property type="match status" value="1"/>
</dbReference>
<dbReference type="GO" id="GO:0005634">
    <property type="term" value="C:nucleus"/>
    <property type="evidence" value="ECO:0007669"/>
    <property type="project" value="UniProtKB-SubCell"/>
</dbReference>
<proteinExistence type="predicted"/>
<dbReference type="WBParaSite" id="ECPE_0000611801-mRNA-1">
    <property type="protein sequence ID" value="ECPE_0000611801-mRNA-1"/>
    <property type="gene ID" value="ECPE_0000611801"/>
</dbReference>
<evidence type="ECO:0000256" key="5">
    <source>
        <dbReference type="SAM" id="MobiDB-lite"/>
    </source>
</evidence>
<keyword evidence="2" id="KW-0677">Repeat</keyword>
<dbReference type="OrthoDB" id="197676at2759"/>
<evidence type="ECO:0000313" key="7">
    <source>
        <dbReference type="Proteomes" id="UP000272942"/>
    </source>
</evidence>
<organism evidence="8">
    <name type="scientific">Echinostoma caproni</name>
    <dbReference type="NCBI Taxonomy" id="27848"/>
    <lineage>
        <taxon>Eukaryota</taxon>
        <taxon>Metazoa</taxon>
        <taxon>Spiralia</taxon>
        <taxon>Lophotrochozoa</taxon>
        <taxon>Platyhelminthes</taxon>
        <taxon>Trematoda</taxon>
        <taxon>Digenea</taxon>
        <taxon>Plagiorchiida</taxon>
        <taxon>Echinostomata</taxon>
        <taxon>Echinostomatoidea</taxon>
        <taxon>Echinostomatidae</taxon>
        <taxon>Echinostoma</taxon>
    </lineage>
</organism>
<evidence type="ECO:0000256" key="1">
    <source>
        <dbReference type="ARBA" id="ARBA00004123"/>
    </source>
</evidence>
<reference evidence="8" key="1">
    <citation type="submission" date="2016-06" db="UniProtKB">
        <authorList>
            <consortium name="WormBaseParasite"/>
        </authorList>
    </citation>
    <scope>IDENTIFICATION</scope>
</reference>
<keyword evidence="7" id="KW-1185">Reference proteome</keyword>
<comment type="subcellular location">
    <subcellularLocation>
        <location evidence="1">Nucleus</location>
    </subcellularLocation>
</comment>
<reference evidence="6 7" key="2">
    <citation type="submission" date="2018-11" db="EMBL/GenBank/DDBJ databases">
        <authorList>
            <consortium name="Pathogen Informatics"/>
        </authorList>
    </citation>
    <scope>NUCLEOTIDE SEQUENCE [LARGE SCALE GENOMIC DNA]</scope>
    <source>
        <strain evidence="6 7">Egypt</strain>
    </source>
</reference>
<dbReference type="Proteomes" id="UP000272942">
    <property type="component" value="Unassembled WGS sequence"/>
</dbReference>
<dbReference type="PANTHER" id="PTHR22793">
    <property type="entry name" value="MYOCARDIN-RELATED TRANSCRIPTION FACTOR-RELATED"/>
    <property type="match status" value="1"/>
</dbReference>
<protein>
    <submittedName>
        <fullName evidence="8">Phosphatase and actin regulator</fullName>
    </submittedName>
</protein>
<feature type="region of interest" description="Disordered" evidence="5">
    <location>
        <begin position="1"/>
        <end position="37"/>
    </location>
</feature>
<feature type="compositionally biased region" description="Low complexity" evidence="5">
    <location>
        <begin position="8"/>
        <end position="21"/>
    </location>
</feature>
<dbReference type="InterPro" id="IPR043451">
    <property type="entry name" value="Myocardin-like"/>
</dbReference>
<feature type="repeat" description="RPEL" evidence="4">
    <location>
        <begin position="73"/>
        <end position="98"/>
    </location>
</feature>
<dbReference type="InterPro" id="IPR004018">
    <property type="entry name" value="RPEL_repeat"/>
</dbReference>
<keyword evidence="3" id="KW-0539">Nucleus</keyword>
<dbReference type="AlphaFoldDB" id="A0A183AGM0"/>
<evidence type="ECO:0000313" key="8">
    <source>
        <dbReference type="WBParaSite" id="ECPE_0000611801-mRNA-1"/>
    </source>
</evidence>